<gene>
    <name evidence="1" type="ORF">GN958_ATG11886</name>
</gene>
<organism evidence="1 2">
    <name type="scientific">Phytophthora infestans</name>
    <name type="common">Potato late blight agent</name>
    <name type="synonym">Botrytis infestans</name>
    <dbReference type="NCBI Taxonomy" id="4787"/>
    <lineage>
        <taxon>Eukaryota</taxon>
        <taxon>Sar</taxon>
        <taxon>Stramenopiles</taxon>
        <taxon>Oomycota</taxon>
        <taxon>Peronosporomycetes</taxon>
        <taxon>Peronosporales</taxon>
        <taxon>Peronosporaceae</taxon>
        <taxon>Phytophthora</taxon>
    </lineage>
</organism>
<comment type="caution">
    <text evidence="1">The sequence shown here is derived from an EMBL/GenBank/DDBJ whole genome shotgun (WGS) entry which is preliminary data.</text>
</comment>
<evidence type="ECO:0000313" key="2">
    <source>
        <dbReference type="Proteomes" id="UP000704712"/>
    </source>
</evidence>
<dbReference type="AlphaFoldDB" id="A0A8S9UI89"/>
<evidence type="ECO:0000313" key="1">
    <source>
        <dbReference type="EMBL" id="KAF4138929.1"/>
    </source>
</evidence>
<dbReference type="Proteomes" id="UP000704712">
    <property type="component" value="Unassembled WGS sequence"/>
</dbReference>
<sequence length="284" mass="31651">MSLLLQNEIGQIVGRRLARSENHEEKLVLDVKTEFAPDGDRFAVSDNATAARKLIEKSYGDSVCVKRDPFHVITRFSEKVKSKFIRKLLCKQLKTAMYDVNRELRTPIDMASILRDVFSNIGVNELPCTEIEWKGCIECNVGQTARGDLHVSSNVYSEGGPPVWIASTTQLEGFHSGLKKLLARDVRGEIKRRILDVHVVQPNLTVGLRSGRNPELGQVDLISACRSVLFFSRNGIGLLATFADQEFRNRLMSAPLDPTVSICFSTGLLAQDVANYLPKRTCTS</sequence>
<name>A0A8S9UI89_PHYIN</name>
<protein>
    <submittedName>
        <fullName evidence="1">Uncharacterized protein</fullName>
    </submittedName>
</protein>
<dbReference type="EMBL" id="JAACNO010001608">
    <property type="protein sequence ID" value="KAF4138929.1"/>
    <property type="molecule type" value="Genomic_DNA"/>
</dbReference>
<proteinExistence type="predicted"/>
<accession>A0A8S9UI89</accession>
<reference evidence="1" key="1">
    <citation type="submission" date="2020-03" db="EMBL/GenBank/DDBJ databases">
        <title>Hybrid Assembly of Korean Phytophthora infestans isolates.</title>
        <authorList>
            <person name="Prokchorchik M."/>
            <person name="Lee Y."/>
            <person name="Seo J."/>
            <person name="Cho J.-H."/>
            <person name="Park Y.-E."/>
            <person name="Jang D.-C."/>
            <person name="Im J.-S."/>
            <person name="Choi J.-G."/>
            <person name="Park H.-J."/>
            <person name="Lee G.-B."/>
            <person name="Lee Y.-G."/>
            <person name="Hong S.-Y."/>
            <person name="Cho K."/>
            <person name="Sohn K.H."/>
        </authorList>
    </citation>
    <scope>NUCLEOTIDE SEQUENCE</scope>
    <source>
        <strain evidence="1">KR_2_A2</strain>
    </source>
</reference>